<sequence>VFSHQQYTVHGQFAGTQGKAFFNGLEYRDFKLLGPLAARIILWNLIGVQ</sequence>
<name>A0A383B8T9_9ZZZZ</name>
<gene>
    <name evidence="1" type="ORF">METZ01_LOCUS469440</name>
</gene>
<proteinExistence type="predicted"/>
<evidence type="ECO:0000313" key="1">
    <source>
        <dbReference type="EMBL" id="SVE16586.1"/>
    </source>
</evidence>
<dbReference type="AlphaFoldDB" id="A0A383B8T9"/>
<reference evidence="1" key="1">
    <citation type="submission" date="2018-05" db="EMBL/GenBank/DDBJ databases">
        <authorList>
            <person name="Lanie J.A."/>
            <person name="Ng W.-L."/>
            <person name="Kazmierczak K.M."/>
            <person name="Andrzejewski T.M."/>
            <person name="Davidsen T.M."/>
            <person name="Wayne K.J."/>
            <person name="Tettelin H."/>
            <person name="Glass J.I."/>
            <person name="Rusch D."/>
            <person name="Podicherti R."/>
            <person name="Tsui H.-C.T."/>
            <person name="Winkler M.E."/>
        </authorList>
    </citation>
    <scope>NUCLEOTIDE SEQUENCE</scope>
</reference>
<protein>
    <submittedName>
        <fullName evidence="1">Uncharacterized protein</fullName>
    </submittedName>
</protein>
<dbReference type="EMBL" id="UINC01198572">
    <property type="protein sequence ID" value="SVE16586.1"/>
    <property type="molecule type" value="Genomic_DNA"/>
</dbReference>
<organism evidence="1">
    <name type="scientific">marine metagenome</name>
    <dbReference type="NCBI Taxonomy" id="408172"/>
    <lineage>
        <taxon>unclassified sequences</taxon>
        <taxon>metagenomes</taxon>
        <taxon>ecological metagenomes</taxon>
    </lineage>
</organism>
<accession>A0A383B8T9</accession>
<feature type="non-terminal residue" evidence="1">
    <location>
        <position position="1"/>
    </location>
</feature>